<organism evidence="1 2">
    <name type="scientific">Mucilaginibacter rigui</name>
    <dbReference type="NCBI Taxonomy" id="534635"/>
    <lineage>
        <taxon>Bacteria</taxon>
        <taxon>Pseudomonadati</taxon>
        <taxon>Bacteroidota</taxon>
        <taxon>Sphingobacteriia</taxon>
        <taxon>Sphingobacteriales</taxon>
        <taxon>Sphingobacteriaceae</taxon>
        <taxon>Mucilaginibacter</taxon>
    </lineage>
</organism>
<protein>
    <recommendedName>
        <fullName evidence="3">Bacteriocin</fullName>
    </recommendedName>
</protein>
<evidence type="ECO:0000313" key="2">
    <source>
        <dbReference type="Proteomes" id="UP000618754"/>
    </source>
</evidence>
<evidence type="ECO:0008006" key="3">
    <source>
        <dbReference type="Google" id="ProtNLM"/>
    </source>
</evidence>
<dbReference type="Proteomes" id="UP000618754">
    <property type="component" value="Unassembled WGS sequence"/>
</dbReference>
<evidence type="ECO:0000313" key="1">
    <source>
        <dbReference type="EMBL" id="MBD1387191.1"/>
    </source>
</evidence>
<reference evidence="1 2" key="1">
    <citation type="submission" date="2020-09" db="EMBL/GenBank/DDBJ databases">
        <title>Novel species of Mucilaginibacter isolated from a glacier on the Tibetan Plateau.</title>
        <authorList>
            <person name="Liu Q."/>
            <person name="Xin Y.-H."/>
        </authorList>
    </citation>
    <scope>NUCLEOTIDE SEQUENCE [LARGE SCALE GENOMIC DNA]</scope>
    <source>
        <strain evidence="1 2">CGMCC 1.13878</strain>
    </source>
</reference>
<comment type="caution">
    <text evidence="1">The sequence shown here is derived from an EMBL/GenBank/DDBJ whole genome shotgun (WGS) entry which is preliminary data.</text>
</comment>
<dbReference type="EMBL" id="JACWMW010000004">
    <property type="protein sequence ID" value="MBD1387191.1"/>
    <property type="molecule type" value="Genomic_DNA"/>
</dbReference>
<gene>
    <name evidence="1" type="ORF">IDJ75_18025</name>
</gene>
<proteinExistence type="predicted"/>
<accession>A0ABR7X9K2</accession>
<dbReference type="RefSeq" id="WP_191177030.1">
    <property type="nucleotide sequence ID" value="NZ_JACWMW010000004.1"/>
</dbReference>
<keyword evidence="2" id="KW-1185">Reference proteome</keyword>
<sequence>MSKFNKLSRAEMRDVLGGTYGGGPIEPGDGGGGEDCPDNECGGTLGTCAVGKSCYSKKCPKDANFYYNYCA</sequence>
<name>A0ABR7X9K2_9SPHI</name>